<proteinExistence type="predicted"/>
<accession>A0A8D8QM44</accession>
<organism evidence="2">
    <name type="scientific">Cacopsylla melanoneura</name>
    <dbReference type="NCBI Taxonomy" id="428564"/>
    <lineage>
        <taxon>Eukaryota</taxon>
        <taxon>Metazoa</taxon>
        <taxon>Ecdysozoa</taxon>
        <taxon>Arthropoda</taxon>
        <taxon>Hexapoda</taxon>
        <taxon>Insecta</taxon>
        <taxon>Pterygota</taxon>
        <taxon>Neoptera</taxon>
        <taxon>Paraneoptera</taxon>
        <taxon>Hemiptera</taxon>
        <taxon>Sternorrhyncha</taxon>
        <taxon>Psylloidea</taxon>
        <taxon>Psyllidae</taxon>
        <taxon>Psyllinae</taxon>
        <taxon>Cacopsylla</taxon>
    </lineage>
</organism>
<keyword evidence="1" id="KW-0812">Transmembrane</keyword>
<keyword evidence="1" id="KW-0472">Membrane</keyword>
<dbReference type="EMBL" id="HBUF01086773">
    <property type="protein sequence ID" value="CAG6634540.1"/>
    <property type="molecule type" value="Transcribed_RNA"/>
</dbReference>
<keyword evidence="1" id="KW-1133">Transmembrane helix</keyword>
<sequence>MLVEYCTIQCTQGVTSLNFKSFQQKRTSCFHQVPTVKYYQKRSQNLAQLIFEATCVFIFISVLVGIPNCVYFILSFSHISFCYYSTMYNCIGTGCSISKRVLKN</sequence>
<protein>
    <submittedName>
        <fullName evidence="2">Uncharacterized protein</fullName>
    </submittedName>
</protein>
<name>A0A8D8QM44_9HEMI</name>
<feature type="transmembrane region" description="Helical" evidence="1">
    <location>
        <begin position="49"/>
        <end position="74"/>
    </location>
</feature>
<evidence type="ECO:0000313" key="2">
    <source>
        <dbReference type="EMBL" id="CAG6634540.1"/>
    </source>
</evidence>
<evidence type="ECO:0000256" key="1">
    <source>
        <dbReference type="SAM" id="Phobius"/>
    </source>
</evidence>
<reference evidence="2" key="1">
    <citation type="submission" date="2021-05" db="EMBL/GenBank/DDBJ databases">
        <authorList>
            <person name="Alioto T."/>
            <person name="Alioto T."/>
            <person name="Gomez Garrido J."/>
        </authorList>
    </citation>
    <scope>NUCLEOTIDE SEQUENCE</scope>
</reference>
<dbReference type="AlphaFoldDB" id="A0A8D8QM44"/>